<feature type="domain" description="Bifunctional inhibitor/plant lipid transfer protein/seed storage helical" evidence="10">
    <location>
        <begin position="21"/>
        <end position="101"/>
    </location>
</feature>
<keyword evidence="7" id="KW-0325">Glycoprotein</keyword>
<comment type="caution">
    <text evidence="11">The sequence shown here is derived from an EMBL/GenBank/DDBJ whole genome shotgun (WGS) entry which is preliminary data.</text>
</comment>
<name>A0AA88UGW3_9ASTE</name>
<dbReference type="EMBL" id="JAVXUO010001230">
    <property type="protein sequence ID" value="KAK2984434.1"/>
    <property type="molecule type" value="Genomic_DNA"/>
</dbReference>
<proteinExistence type="inferred from homology"/>
<dbReference type="InterPro" id="IPR016140">
    <property type="entry name" value="Bifunc_inhib/LTP/seed_store"/>
</dbReference>
<keyword evidence="3" id="KW-1003">Cell membrane</keyword>
<dbReference type="AlphaFoldDB" id="A0AA88UGW3"/>
<evidence type="ECO:0000256" key="8">
    <source>
        <dbReference type="ARBA" id="ARBA00023288"/>
    </source>
</evidence>
<evidence type="ECO:0000259" key="10">
    <source>
        <dbReference type="Pfam" id="PF14368"/>
    </source>
</evidence>
<dbReference type="InterPro" id="IPR036312">
    <property type="entry name" value="Bifun_inhib/LTP/seed_sf"/>
</dbReference>
<evidence type="ECO:0000313" key="11">
    <source>
        <dbReference type="EMBL" id="KAK2984434.1"/>
    </source>
</evidence>
<keyword evidence="4" id="KW-0336">GPI-anchor</keyword>
<accession>A0AA88UGW3</accession>
<organism evidence="11 12">
    <name type="scientific">Escallonia rubra</name>
    <dbReference type="NCBI Taxonomy" id="112253"/>
    <lineage>
        <taxon>Eukaryota</taxon>
        <taxon>Viridiplantae</taxon>
        <taxon>Streptophyta</taxon>
        <taxon>Embryophyta</taxon>
        <taxon>Tracheophyta</taxon>
        <taxon>Spermatophyta</taxon>
        <taxon>Magnoliopsida</taxon>
        <taxon>eudicotyledons</taxon>
        <taxon>Gunneridae</taxon>
        <taxon>Pentapetalae</taxon>
        <taxon>asterids</taxon>
        <taxon>campanulids</taxon>
        <taxon>Escalloniales</taxon>
        <taxon>Escalloniaceae</taxon>
        <taxon>Escallonia</taxon>
    </lineage>
</organism>
<dbReference type="PANTHER" id="PTHR33044">
    <property type="entry name" value="BIFUNCTIONAL INHIBITOR/LIPID-TRANSFER PROTEIN/SEED STORAGE 2S ALBUMIN SUPERFAMILY PROTEIN-RELATED"/>
    <property type="match status" value="1"/>
</dbReference>
<evidence type="ECO:0000256" key="4">
    <source>
        <dbReference type="ARBA" id="ARBA00022622"/>
    </source>
</evidence>
<evidence type="ECO:0000256" key="3">
    <source>
        <dbReference type="ARBA" id="ARBA00022475"/>
    </source>
</evidence>
<dbReference type="Proteomes" id="UP001187471">
    <property type="component" value="Unassembled WGS sequence"/>
</dbReference>
<feature type="chain" id="PRO_5041693410" description="Bifunctional inhibitor/plant lipid transfer protein/seed storage helical domain-containing protein" evidence="9">
    <location>
        <begin position="23"/>
        <end position="141"/>
    </location>
</feature>
<evidence type="ECO:0000256" key="6">
    <source>
        <dbReference type="ARBA" id="ARBA00023157"/>
    </source>
</evidence>
<dbReference type="Pfam" id="PF14368">
    <property type="entry name" value="LTP_2"/>
    <property type="match status" value="1"/>
</dbReference>
<comment type="similarity">
    <text evidence="2">Belongs to the plant LTP family.</text>
</comment>
<keyword evidence="4" id="KW-0472">Membrane</keyword>
<evidence type="ECO:0000256" key="7">
    <source>
        <dbReference type="ARBA" id="ARBA00023180"/>
    </source>
</evidence>
<feature type="signal peptide" evidence="9">
    <location>
        <begin position="1"/>
        <end position="22"/>
    </location>
</feature>
<dbReference type="GO" id="GO:0098552">
    <property type="term" value="C:side of membrane"/>
    <property type="evidence" value="ECO:0007669"/>
    <property type="project" value="UniProtKB-KW"/>
</dbReference>
<keyword evidence="8" id="KW-0449">Lipoprotein</keyword>
<evidence type="ECO:0000256" key="9">
    <source>
        <dbReference type="SAM" id="SignalP"/>
    </source>
</evidence>
<keyword evidence="12" id="KW-1185">Reference proteome</keyword>
<evidence type="ECO:0000313" key="12">
    <source>
        <dbReference type="Proteomes" id="UP001187471"/>
    </source>
</evidence>
<evidence type="ECO:0000256" key="1">
    <source>
        <dbReference type="ARBA" id="ARBA00004609"/>
    </source>
</evidence>
<dbReference type="Gene3D" id="1.10.110.10">
    <property type="entry name" value="Plant lipid-transfer and hydrophobic proteins"/>
    <property type="match status" value="1"/>
</dbReference>
<dbReference type="SUPFAM" id="SSF47699">
    <property type="entry name" value="Bifunctional inhibitor/lipid-transfer protein/seed storage 2S albumin"/>
    <property type="match status" value="1"/>
</dbReference>
<dbReference type="GO" id="GO:0005886">
    <property type="term" value="C:plasma membrane"/>
    <property type="evidence" value="ECO:0007669"/>
    <property type="project" value="UniProtKB-SubCell"/>
</dbReference>
<protein>
    <recommendedName>
        <fullName evidence="10">Bifunctional inhibitor/plant lipid transfer protein/seed storage helical domain-containing protein</fullName>
    </recommendedName>
</protein>
<gene>
    <name evidence="11" type="ORF">RJ640_014840</name>
</gene>
<sequence>MGAKLLMTLLLITSSWVSMVVPQWGAETCMSKLLPCKPFFHAPSTVTNACCVPLKKAISDDLHCLCDGLNNNVIMESFNVSRDQALLLPKACGSKADTSVCNHHVAGFTVLRNAQRLQQMITKHGQEDFLPFRVSTISTSE</sequence>
<reference evidence="11" key="1">
    <citation type="submission" date="2022-12" db="EMBL/GenBank/DDBJ databases">
        <title>Draft genome assemblies for two species of Escallonia (Escalloniales).</title>
        <authorList>
            <person name="Chanderbali A."/>
            <person name="Dervinis C."/>
            <person name="Anghel I."/>
            <person name="Soltis D."/>
            <person name="Soltis P."/>
            <person name="Zapata F."/>
        </authorList>
    </citation>
    <scope>NUCLEOTIDE SEQUENCE</scope>
    <source>
        <strain evidence="11">UCBG92.1500</strain>
        <tissue evidence="11">Leaf</tissue>
    </source>
</reference>
<keyword evidence="5 9" id="KW-0732">Signal</keyword>
<dbReference type="InterPro" id="IPR043325">
    <property type="entry name" value="LTSS"/>
</dbReference>
<evidence type="ECO:0000256" key="5">
    <source>
        <dbReference type="ARBA" id="ARBA00022729"/>
    </source>
</evidence>
<dbReference type="CDD" id="cd00010">
    <property type="entry name" value="AAI_LTSS"/>
    <property type="match status" value="1"/>
</dbReference>
<comment type="subcellular location">
    <subcellularLocation>
        <location evidence="1">Cell membrane</location>
        <topology evidence="1">Lipid-anchor</topology>
        <topology evidence="1">GPI-anchor</topology>
    </subcellularLocation>
</comment>
<keyword evidence="6" id="KW-1015">Disulfide bond</keyword>
<evidence type="ECO:0000256" key="2">
    <source>
        <dbReference type="ARBA" id="ARBA00009748"/>
    </source>
</evidence>